<dbReference type="GO" id="GO:0046872">
    <property type="term" value="F:metal ion binding"/>
    <property type="evidence" value="ECO:0007669"/>
    <property type="project" value="UniProtKB-KW"/>
</dbReference>
<feature type="domain" description="Dyp-type peroxidase N-terminal" evidence="7">
    <location>
        <begin position="4"/>
        <end position="135"/>
    </location>
</feature>
<dbReference type="Pfam" id="PF20628">
    <property type="entry name" value="Dyp_perox_C"/>
    <property type="match status" value="1"/>
</dbReference>
<keyword evidence="4" id="KW-0560">Oxidoreductase</keyword>
<dbReference type="Proteomes" id="UP000253940">
    <property type="component" value="Chromosome"/>
</dbReference>
<dbReference type="AlphaFoldDB" id="A0A345PBV2"/>
<dbReference type="GO" id="GO:0005829">
    <property type="term" value="C:cytosol"/>
    <property type="evidence" value="ECO:0007669"/>
    <property type="project" value="TreeGrafter"/>
</dbReference>
<evidence type="ECO:0000256" key="4">
    <source>
        <dbReference type="ARBA" id="ARBA00023002"/>
    </source>
</evidence>
<reference evidence="9 10" key="1">
    <citation type="submission" date="2018-07" db="EMBL/GenBank/DDBJ databases">
        <title>Genome sequencing of Moraxellaceae gen. HYN0046.</title>
        <authorList>
            <person name="Kim M."/>
            <person name="Yi H."/>
        </authorList>
    </citation>
    <scope>NUCLEOTIDE SEQUENCE [LARGE SCALE GENOMIC DNA]</scope>
    <source>
        <strain evidence="9 10">HYN0046</strain>
    </source>
</reference>
<protein>
    <submittedName>
        <fullName evidence="9">Dyp-type peroxidase</fullName>
    </submittedName>
</protein>
<dbReference type="NCBIfam" id="TIGR01413">
    <property type="entry name" value="Dyp_perox_fam"/>
    <property type="match status" value="1"/>
</dbReference>
<dbReference type="Pfam" id="PF04261">
    <property type="entry name" value="Dyp_perox_N"/>
    <property type="match status" value="1"/>
</dbReference>
<evidence type="ECO:0000313" key="10">
    <source>
        <dbReference type="Proteomes" id="UP000253940"/>
    </source>
</evidence>
<comment type="cofactor">
    <cofactor evidence="1">
        <name>heme b</name>
        <dbReference type="ChEBI" id="CHEBI:60344"/>
    </cofactor>
</comment>
<keyword evidence="2 9" id="KW-0575">Peroxidase</keyword>
<dbReference type="RefSeq" id="WP_114900825.1">
    <property type="nucleotide sequence ID" value="NZ_CP031222.1"/>
</dbReference>
<keyword evidence="3" id="KW-0479">Metal-binding</keyword>
<dbReference type="InterPro" id="IPR048328">
    <property type="entry name" value="Dyp_perox_C"/>
</dbReference>
<dbReference type="PROSITE" id="PS51404">
    <property type="entry name" value="DYP_PEROXIDASE"/>
    <property type="match status" value="1"/>
</dbReference>
<name>A0A345PBV2_9GAMM</name>
<dbReference type="InterPro" id="IPR048327">
    <property type="entry name" value="Dyp_perox_N"/>
</dbReference>
<accession>A0A345PBV2</accession>
<dbReference type="EMBL" id="CP031222">
    <property type="protein sequence ID" value="AXI04761.1"/>
    <property type="molecule type" value="Genomic_DNA"/>
</dbReference>
<keyword evidence="10" id="KW-1185">Reference proteome</keyword>
<dbReference type="KEGG" id="mbah:HYN46_16470"/>
<gene>
    <name evidence="9" type="ORF">HYN46_16470</name>
</gene>
<dbReference type="PANTHER" id="PTHR30521:SF0">
    <property type="entry name" value="DYP-TYPE PEROXIDASE FAMILY PROTEIN"/>
    <property type="match status" value="1"/>
</dbReference>
<evidence type="ECO:0000256" key="3">
    <source>
        <dbReference type="ARBA" id="ARBA00022723"/>
    </source>
</evidence>
<dbReference type="InterPro" id="IPR011008">
    <property type="entry name" value="Dimeric_a/b-barrel"/>
</dbReference>
<evidence type="ECO:0000259" key="8">
    <source>
        <dbReference type="Pfam" id="PF20628"/>
    </source>
</evidence>
<evidence type="ECO:0000313" key="9">
    <source>
        <dbReference type="EMBL" id="AXI04761.1"/>
    </source>
</evidence>
<organism evidence="9 10">
    <name type="scientific">Aquirhabdus parva</name>
    <dbReference type="NCBI Taxonomy" id="2283318"/>
    <lineage>
        <taxon>Bacteria</taxon>
        <taxon>Pseudomonadati</taxon>
        <taxon>Pseudomonadota</taxon>
        <taxon>Gammaproteobacteria</taxon>
        <taxon>Moraxellales</taxon>
        <taxon>Moraxellaceae</taxon>
        <taxon>Aquirhabdus</taxon>
    </lineage>
</organism>
<feature type="domain" description="Dyp-type peroxidase C-terminal" evidence="8">
    <location>
        <begin position="139"/>
        <end position="301"/>
    </location>
</feature>
<keyword evidence="5" id="KW-0408">Iron</keyword>
<dbReference type="PANTHER" id="PTHR30521">
    <property type="entry name" value="DEFERROCHELATASE/PEROXIDASE"/>
    <property type="match status" value="1"/>
</dbReference>
<dbReference type="OrthoDB" id="3251355at2"/>
<dbReference type="SUPFAM" id="SSF54909">
    <property type="entry name" value="Dimeric alpha+beta barrel"/>
    <property type="match status" value="1"/>
</dbReference>
<evidence type="ECO:0000256" key="1">
    <source>
        <dbReference type="ARBA" id="ARBA00001970"/>
    </source>
</evidence>
<comment type="similarity">
    <text evidence="6">Belongs to the DyP-type peroxidase family.</text>
</comment>
<evidence type="ECO:0000259" key="7">
    <source>
        <dbReference type="Pfam" id="PF04261"/>
    </source>
</evidence>
<dbReference type="GO" id="GO:0020037">
    <property type="term" value="F:heme binding"/>
    <property type="evidence" value="ECO:0007669"/>
    <property type="project" value="InterPro"/>
</dbReference>
<evidence type="ECO:0000256" key="6">
    <source>
        <dbReference type="ARBA" id="ARBA00025737"/>
    </source>
</evidence>
<sequence length="310" mass="34572">MSPQSGILPPIPGYARFLILNIEQLGLDPLKAQLTKFEETRNRLLTQYPHSRLSTSIGFGVELWQRLGLGMPSGFHALQPLIGKGTSDKFTMPATGGDLLFHIHSDRADLCFILAQVFMQGISNQVQVLDERSAFSYLDHRDLTGFIDGTENPQGYDDRAEATLLGEDHGKYAGGSFAFSQRFVHDLATWNRLKVDAQEHVFGRSKLESIEQPEGIKRTNSHIGRVVIEDAQGEELEIVRHSMPYGDASGDQGLFFQAYTKDLTVIDRMLSRMYGIEDGIGDRMLNFVTPVSGAYFFVPSQNLLDDLIDA</sequence>
<dbReference type="GO" id="GO:0004601">
    <property type="term" value="F:peroxidase activity"/>
    <property type="evidence" value="ECO:0007669"/>
    <property type="project" value="UniProtKB-KW"/>
</dbReference>
<evidence type="ECO:0000256" key="2">
    <source>
        <dbReference type="ARBA" id="ARBA00022559"/>
    </source>
</evidence>
<evidence type="ECO:0000256" key="5">
    <source>
        <dbReference type="ARBA" id="ARBA00023004"/>
    </source>
</evidence>
<proteinExistence type="inferred from homology"/>
<dbReference type="InterPro" id="IPR006314">
    <property type="entry name" value="Dyp_peroxidase"/>
</dbReference>